<gene>
    <name evidence="2" type="ORF">WMO14_00085</name>
</gene>
<dbReference type="InterPro" id="IPR036457">
    <property type="entry name" value="PPM-type-like_dom_sf"/>
</dbReference>
<dbReference type="SMART" id="SM00331">
    <property type="entry name" value="PP2C_SIG"/>
    <property type="match status" value="1"/>
</dbReference>
<reference evidence="2 3" key="1">
    <citation type="submission" date="2024-03" db="EMBL/GenBank/DDBJ databases">
        <title>Human intestinal bacterial collection.</title>
        <authorList>
            <person name="Pauvert C."/>
            <person name="Hitch T.C.A."/>
            <person name="Clavel T."/>
        </authorList>
    </citation>
    <scope>NUCLEOTIDE SEQUENCE [LARGE SCALE GENOMIC DNA]</scope>
    <source>
        <strain evidence="2 3">CLA-AA-H255</strain>
    </source>
</reference>
<dbReference type="SUPFAM" id="SSF81606">
    <property type="entry name" value="PP2C-like"/>
    <property type="match status" value="1"/>
</dbReference>
<protein>
    <submittedName>
        <fullName evidence="2">Stp1/IreP family PP2C-type Ser/Thr phosphatase</fullName>
    </submittedName>
</protein>
<dbReference type="Pfam" id="PF00481">
    <property type="entry name" value="PP2C"/>
    <property type="match status" value="1"/>
</dbReference>
<name>A0ABV1BR90_9FIRM</name>
<accession>A0ABV1BR90</accession>
<organism evidence="2 3">
    <name type="scientific">[Lactobacillus] rogosae</name>
    <dbReference type="NCBI Taxonomy" id="706562"/>
    <lineage>
        <taxon>Bacteria</taxon>
        <taxon>Bacillati</taxon>
        <taxon>Bacillota</taxon>
        <taxon>Clostridia</taxon>
        <taxon>Lachnospirales</taxon>
        <taxon>Lachnospiraceae</taxon>
        <taxon>Lachnospira</taxon>
    </lineage>
</organism>
<feature type="domain" description="PPM-type phosphatase" evidence="1">
    <location>
        <begin position="3"/>
        <end position="239"/>
    </location>
</feature>
<comment type="caution">
    <text evidence="2">The sequence shown here is derived from an EMBL/GenBank/DDBJ whole genome shotgun (WGS) entry which is preliminary data.</text>
</comment>
<keyword evidence="3" id="KW-1185">Reference proteome</keyword>
<dbReference type="Proteomes" id="UP001442364">
    <property type="component" value="Unassembled WGS sequence"/>
</dbReference>
<evidence type="ECO:0000259" key="1">
    <source>
        <dbReference type="PROSITE" id="PS51746"/>
    </source>
</evidence>
<evidence type="ECO:0000313" key="2">
    <source>
        <dbReference type="EMBL" id="MEQ2378281.1"/>
    </source>
</evidence>
<dbReference type="CDD" id="cd00143">
    <property type="entry name" value="PP2Cc"/>
    <property type="match status" value="1"/>
</dbReference>
<proteinExistence type="predicted"/>
<dbReference type="PANTHER" id="PTHR47992">
    <property type="entry name" value="PROTEIN PHOSPHATASE"/>
    <property type="match status" value="1"/>
</dbReference>
<dbReference type="NCBIfam" id="NF033484">
    <property type="entry name" value="Stp1_PP2C_phos"/>
    <property type="match status" value="1"/>
</dbReference>
<dbReference type="EMBL" id="JBBMER010000001">
    <property type="protein sequence ID" value="MEQ2378281.1"/>
    <property type="molecule type" value="Genomic_DNA"/>
</dbReference>
<evidence type="ECO:0000313" key="3">
    <source>
        <dbReference type="Proteomes" id="UP001442364"/>
    </source>
</evidence>
<dbReference type="SMART" id="SM00332">
    <property type="entry name" value="PP2Cc"/>
    <property type="match status" value="1"/>
</dbReference>
<dbReference type="PROSITE" id="PS51746">
    <property type="entry name" value="PPM_2"/>
    <property type="match status" value="1"/>
</dbReference>
<dbReference type="InterPro" id="IPR001932">
    <property type="entry name" value="PPM-type_phosphatase-like_dom"/>
</dbReference>
<dbReference type="InterPro" id="IPR015655">
    <property type="entry name" value="PP2C"/>
</dbReference>
<dbReference type="RefSeq" id="WP_055307057.1">
    <property type="nucleotide sequence ID" value="NZ_DAWCMB010000147.1"/>
</dbReference>
<sequence length="239" mass="26549">MNAFATTDVGIERNVNQDYVYAKLDDIGCLPNLFIVADGMGGHKAGDTASRYTVETLVELLKESEGKDPLATIDNNIKLVNTLLLRKAGESEEYNGMGTTLVVASIFDNTLRVANVGDSRLYVIGEDIIQITRDHSWVEEMVQRGEIDRKAARTHEKKNVITRAIGGYDTVEAEMFSVDLKKEDMILMCSDGLTNMLEDQEIFHIIKSSHDIREAAERLVSRANDNGGRDNISVILIEP</sequence>
<dbReference type="Gene3D" id="3.60.40.10">
    <property type="entry name" value="PPM-type phosphatase domain"/>
    <property type="match status" value="1"/>
</dbReference>